<dbReference type="Proteomes" id="UP000267289">
    <property type="component" value="Unassembled WGS sequence"/>
</dbReference>
<dbReference type="AlphaFoldDB" id="A0A498PP97"/>
<accession>A0A498PP97</accession>
<organism evidence="2 3">
    <name type="scientific">Mycobacterium innocens</name>
    <dbReference type="NCBI Taxonomy" id="2341083"/>
    <lineage>
        <taxon>Bacteria</taxon>
        <taxon>Bacillati</taxon>
        <taxon>Actinomycetota</taxon>
        <taxon>Actinomycetes</taxon>
        <taxon>Mycobacteriales</taxon>
        <taxon>Mycobacteriaceae</taxon>
        <taxon>Mycobacterium</taxon>
    </lineage>
</organism>
<evidence type="ECO:0000313" key="2">
    <source>
        <dbReference type="EMBL" id="VBA33360.1"/>
    </source>
</evidence>
<keyword evidence="3" id="KW-1185">Reference proteome</keyword>
<sequence length="36" mass="4274">MRQHTDLKKESLTDPFLTPPEAFVKDHPDLYQRFGD</sequence>
<name>A0A498PP97_9MYCO</name>
<evidence type="ECO:0000313" key="3">
    <source>
        <dbReference type="Proteomes" id="UP000267289"/>
    </source>
</evidence>
<gene>
    <name evidence="2" type="ORF">LAUMK13_00262</name>
</gene>
<feature type="compositionally biased region" description="Basic and acidic residues" evidence="1">
    <location>
        <begin position="1"/>
        <end position="12"/>
    </location>
</feature>
<evidence type="ECO:0000256" key="1">
    <source>
        <dbReference type="SAM" id="MobiDB-lite"/>
    </source>
</evidence>
<protein>
    <submittedName>
        <fullName evidence="2">Uncharacterized protein</fullName>
    </submittedName>
</protein>
<proteinExistence type="predicted"/>
<feature type="region of interest" description="Disordered" evidence="1">
    <location>
        <begin position="1"/>
        <end position="21"/>
    </location>
</feature>
<reference evidence="2 3" key="1">
    <citation type="submission" date="2018-09" db="EMBL/GenBank/DDBJ databases">
        <authorList>
            <person name="Tagini F."/>
        </authorList>
    </citation>
    <scope>NUCLEOTIDE SEQUENCE [LARGE SCALE GENOMIC DNA]</scope>
    <source>
        <strain evidence="2 3">MK13</strain>
    </source>
</reference>
<dbReference type="EMBL" id="UPHQ01000008">
    <property type="protein sequence ID" value="VBA33360.1"/>
    <property type="molecule type" value="Genomic_DNA"/>
</dbReference>